<evidence type="ECO:0000313" key="6">
    <source>
        <dbReference type="Proteomes" id="UP000005426"/>
    </source>
</evidence>
<evidence type="ECO:0000256" key="1">
    <source>
        <dbReference type="ARBA" id="ARBA00022574"/>
    </source>
</evidence>
<dbReference type="Pfam" id="PF22939">
    <property type="entry name" value="WHD_GPIID"/>
    <property type="match status" value="1"/>
</dbReference>
<dbReference type="InterPro" id="IPR001680">
    <property type="entry name" value="WD40_rpt"/>
</dbReference>
<keyword evidence="2" id="KW-0677">Repeat</keyword>
<dbReference type="HOGENOM" id="CLU_000288_6_16_1"/>
<dbReference type="AlphaFoldDB" id="G9NWZ6"/>
<dbReference type="SMART" id="SM00320">
    <property type="entry name" value="WD40"/>
    <property type="match status" value="7"/>
</dbReference>
<dbReference type="PROSITE" id="PS50837">
    <property type="entry name" value="NACHT"/>
    <property type="match status" value="1"/>
</dbReference>
<dbReference type="PANTHER" id="PTHR19848:SF8">
    <property type="entry name" value="F-BOX AND WD REPEAT DOMAIN CONTAINING 7"/>
    <property type="match status" value="1"/>
</dbReference>
<evidence type="ECO:0000256" key="2">
    <source>
        <dbReference type="ARBA" id="ARBA00022737"/>
    </source>
</evidence>
<dbReference type="Gene3D" id="3.40.50.300">
    <property type="entry name" value="P-loop containing nucleotide triphosphate hydrolases"/>
    <property type="match status" value="1"/>
</dbReference>
<dbReference type="Pfam" id="PF00400">
    <property type="entry name" value="WD40"/>
    <property type="match status" value="5"/>
</dbReference>
<dbReference type="Gene3D" id="2.130.10.10">
    <property type="entry name" value="YVTN repeat-like/Quinoprotein amine dehydrogenase"/>
    <property type="match status" value="2"/>
</dbReference>
<comment type="caution">
    <text evidence="5">The sequence shown here is derived from an EMBL/GenBank/DDBJ whole genome shotgun (WGS) entry which is preliminary data.</text>
</comment>
<name>G9NWZ6_HYPAI</name>
<dbReference type="OMA" id="VENEMAY"/>
<dbReference type="PROSITE" id="PS50082">
    <property type="entry name" value="WD_REPEATS_2"/>
    <property type="match status" value="4"/>
</dbReference>
<evidence type="ECO:0000256" key="3">
    <source>
        <dbReference type="PROSITE-ProRule" id="PRU00221"/>
    </source>
</evidence>
<proteinExistence type="predicted"/>
<dbReference type="OrthoDB" id="1367865at2759"/>
<dbReference type="Proteomes" id="UP000005426">
    <property type="component" value="Unassembled WGS sequence"/>
</dbReference>
<feature type="non-terminal residue" evidence="5">
    <location>
        <position position="1"/>
    </location>
</feature>
<dbReference type="InterPro" id="IPR007111">
    <property type="entry name" value="NACHT_NTPase"/>
</dbReference>
<reference evidence="5 6" key="1">
    <citation type="journal article" date="2011" name="Genome Biol.">
        <title>Comparative genome sequence analysis underscores mycoparasitism as the ancestral life style of Trichoderma.</title>
        <authorList>
            <person name="Kubicek C.P."/>
            <person name="Herrera-Estrella A."/>
            <person name="Seidl-Seiboth V."/>
            <person name="Martinez D.A."/>
            <person name="Druzhinina I.S."/>
            <person name="Thon M."/>
            <person name="Zeilinger S."/>
            <person name="Casas-Flores S."/>
            <person name="Horwitz B.A."/>
            <person name="Mukherjee P.K."/>
            <person name="Mukherjee M."/>
            <person name="Kredics L."/>
            <person name="Alcaraz L.D."/>
            <person name="Aerts A."/>
            <person name="Antal Z."/>
            <person name="Atanasova L."/>
            <person name="Cervantes-Badillo M.G."/>
            <person name="Challacombe J."/>
            <person name="Chertkov O."/>
            <person name="McCluskey K."/>
            <person name="Coulpier F."/>
            <person name="Deshpande N."/>
            <person name="von Doehren H."/>
            <person name="Ebbole D.J."/>
            <person name="Esquivel-Naranjo E.U."/>
            <person name="Fekete E."/>
            <person name="Flipphi M."/>
            <person name="Glaser F."/>
            <person name="Gomez-Rodriguez E.Y."/>
            <person name="Gruber S."/>
            <person name="Han C."/>
            <person name="Henrissat B."/>
            <person name="Hermosa R."/>
            <person name="Hernandez-Onate M."/>
            <person name="Karaffa L."/>
            <person name="Kosti I."/>
            <person name="Le Crom S."/>
            <person name="Lindquist E."/>
            <person name="Lucas S."/>
            <person name="Luebeck M."/>
            <person name="Luebeck P.S."/>
            <person name="Margeot A."/>
            <person name="Metz B."/>
            <person name="Misra M."/>
            <person name="Nevalainen H."/>
            <person name="Omann M."/>
            <person name="Packer N."/>
            <person name="Perrone G."/>
            <person name="Uresti-Rivera E.E."/>
            <person name="Salamov A."/>
            <person name="Schmoll M."/>
            <person name="Seiboth B."/>
            <person name="Shapiro H."/>
            <person name="Sukno S."/>
            <person name="Tamayo-Ramos J.A."/>
            <person name="Tisch D."/>
            <person name="Wiest A."/>
            <person name="Wilkinson H.H."/>
            <person name="Zhang M."/>
            <person name="Coutinho P.M."/>
            <person name="Kenerley C.M."/>
            <person name="Monte E."/>
            <person name="Baker S.E."/>
            <person name="Grigoriev I.V."/>
        </authorList>
    </citation>
    <scope>NUCLEOTIDE SEQUENCE [LARGE SCALE GENOMIC DNA]</scope>
    <source>
        <strain evidence="6">ATCC 20476 / IMI 206040</strain>
    </source>
</reference>
<protein>
    <recommendedName>
        <fullName evidence="4">NACHT domain-containing protein</fullName>
    </recommendedName>
</protein>
<dbReference type="eggNOG" id="KOG0271">
    <property type="taxonomic scope" value="Eukaryota"/>
</dbReference>
<dbReference type="PANTHER" id="PTHR19848">
    <property type="entry name" value="WD40 REPEAT PROTEIN"/>
    <property type="match status" value="1"/>
</dbReference>
<dbReference type="EMBL" id="ABDG02000024">
    <property type="protein sequence ID" value="EHK44650.1"/>
    <property type="molecule type" value="Genomic_DNA"/>
</dbReference>
<dbReference type="Pfam" id="PF24883">
    <property type="entry name" value="NPHP3_N"/>
    <property type="match status" value="1"/>
</dbReference>
<dbReference type="KEGG" id="tatv:25777123"/>
<dbReference type="InterPro" id="IPR015943">
    <property type="entry name" value="WD40/YVTN_repeat-like_dom_sf"/>
</dbReference>
<feature type="domain" description="NACHT" evidence="4">
    <location>
        <begin position="46"/>
        <end position="188"/>
    </location>
</feature>
<dbReference type="SUPFAM" id="SSF50998">
    <property type="entry name" value="Quinoprotein alcohol dehydrogenase-like"/>
    <property type="match status" value="1"/>
</dbReference>
<feature type="repeat" description="WD" evidence="3">
    <location>
        <begin position="568"/>
        <end position="609"/>
    </location>
</feature>
<dbReference type="InterPro" id="IPR011047">
    <property type="entry name" value="Quinoprotein_ADH-like_sf"/>
</dbReference>
<organism evidence="5 6">
    <name type="scientific">Hypocrea atroviridis (strain ATCC 20476 / IMI 206040)</name>
    <name type="common">Trichoderma atroviride</name>
    <dbReference type="NCBI Taxonomy" id="452589"/>
    <lineage>
        <taxon>Eukaryota</taxon>
        <taxon>Fungi</taxon>
        <taxon>Dikarya</taxon>
        <taxon>Ascomycota</taxon>
        <taxon>Pezizomycotina</taxon>
        <taxon>Sordariomycetes</taxon>
        <taxon>Hypocreomycetidae</taxon>
        <taxon>Hypocreales</taxon>
        <taxon>Hypocreaceae</taxon>
        <taxon>Trichoderma</taxon>
    </lineage>
</organism>
<dbReference type="InterPro" id="IPR056884">
    <property type="entry name" value="NPHP3-like_N"/>
</dbReference>
<dbReference type="CDD" id="cd00200">
    <property type="entry name" value="WD40"/>
    <property type="match status" value="1"/>
</dbReference>
<dbReference type="PROSITE" id="PS50294">
    <property type="entry name" value="WD_REPEATS_REGION"/>
    <property type="match status" value="3"/>
</dbReference>
<gene>
    <name evidence="5" type="ORF">TRIATDRAFT_181405</name>
</gene>
<evidence type="ECO:0000259" key="4">
    <source>
        <dbReference type="PROSITE" id="PS50837"/>
    </source>
</evidence>
<evidence type="ECO:0000313" key="5">
    <source>
        <dbReference type="EMBL" id="EHK44650.1"/>
    </source>
</evidence>
<feature type="repeat" description="WD" evidence="3">
    <location>
        <begin position="914"/>
        <end position="955"/>
    </location>
</feature>
<sequence length="957" mass="108052">LQDLRITDPRLDKKRILETKGPLLRDSYRWIFDHRDYQKWLDAQNGILWIKGDPGKGKTMLLCGIIESLEDNKEVENEMAYFFCQATDSRINTAAAILGGLTFYLVHRKRSLLSYVRERHLSPGKPIFDGPNGWVAICDIFEAIIQDSKWSHLVLVVDALDECITDRDSFLRLVVRTSSKVKWLLSSRNLEDIERRLLSKEAVNPLSLELKGNAESVSQAVHSYIEHCVAHMEIMQQDKELESKVRDILQHKADNTFLWAALAIQQLQDAMKWEVLRILDQMPEGLQSLYQQMMNQIRDHPSQRRDLCTKLLSIVTTAYRPLHLGELNSLWQMEAECPQDQEDVRTVAQLCGSFLTVKDDTIYFIHQSAKDFVLQQGSQAGITSKHFCMFQSSLDVMSQKLHRNMYGLESPSTEIDEISTPCPDPLAYLRYQCIFWIDHLLAASEEEKAEAIRDYSSLYMFFTNVYPYWLEAISLLRAMNHTIGAFHKLSILPEQDAPRLMALMKDAIRFIQSNRGIIEAVPLQTYSSALAFAPEFSLIRQEFIQGVRQGIPLVLNRPNTWGARVHTLLGHREKIMSLAFSPTSRLLISNSLDGTARIWEMETGNCQQILLFGNHHWLVKISPDSKKVASSDSREIYIWTTDTGEKMHTLHGDGRKFCSIAFAPDSKVLASAYSDKSVLIWCTETGKLLQTLQGHKEEHNKHSVHIAFSPNLEYVVVAGGSAAAIWNIETAKEICNLSRRGEGIFLAVAFSPDSKFLASAHWFDGLDSCINLWCVATGRKLRSCYTKFHSLFLEKLAFSSSTELVVPTTKGRCHWRFQSSSKFDDTISVSNTQGLSNIDFSFDMAFFAASDGIGNIISVWQLNSSGSSADALNEYGTSINCVAISPDSSFVASSSFEGAVTLWRVDTGQRCQTFTGHTDTVTAIAFSHDSSIMVTGDAGKILRFWQTVTGECINVLQ</sequence>
<dbReference type="InterPro" id="IPR054471">
    <property type="entry name" value="GPIID_WHD"/>
</dbReference>
<dbReference type="InterPro" id="IPR027417">
    <property type="entry name" value="P-loop_NTPase"/>
</dbReference>
<keyword evidence="6" id="KW-1185">Reference proteome</keyword>
<feature type="repeat" description="WD" evidence="3">
    <location>
        <begin position="650"/>
        <end position="691"/>
    </location>
</feature>
<keyword evidence="1 3" id="KW-0853">WD repeat</keyword>
<feature type="repeat" description="WD" evidence="3">
    <location>
        <begin position="872"/>
        <end position="913"/>
    </location>
</feature>
<dbReference type="STRING" id="452589.G9NWZ6"/>
<feature type="non-terminal residue" evidence="5">
    <location>
        <position position="957"/>
    </location>
</feature>
<dbReference type="GeneID" id="25777123"/>
<accession>G9NWZ6</accession>